<proteinExistence type="predicted"/>
<dbReference type="EMBL" id="JBEUSY010000195">
    <property type="protein sequence ID" value="KAL1242619.1"/>
    <property type="molecule type" value="Genomic_DNA"/>
</dbReference>
<sequence length="29" mass="3348">MWNSVAVSSCSLFLLICKSTFPWVKQPKF</sequence>
<evidence type="ECO:0000313" key="1">
    <source>
        <dbReference type="EMBL" id="KAL1242619.1"/>
    </source>
</evidence>
<comment type="caution">
    <text evidence="1">The sequence shown here is derived from an EMBL/GenBank/DDBJ whole genome shotgun (WGS) entry which is preliminary data.</text>
</comment>
<gene>
    <name evidence="1" type="ORF">TSPI_09905</name>
</gene>
<protein>
    <submittedName>
        <fullName evidence="1">Uncharacterized protein</fullName>
    </submittedName>
</protein>
<organism evidence="1 2">
    <name type="scientific">Trichinella spiralis</name>
    <name type="common">Trichina worm</name>
    <dbReference type="NCBI Taxonomy" id="6334"/>
    <lineage>
        <taxon>Eukaryota</taxon>
        <taxon>Metazoa</taxon>
        <taxon>Ecdysozoa</taxon>
        <taxon>Nematoda</taxon>
        <taxon>Enoplea</taxon>
        <taxon>Dorylaimia</taxon>
        <taxon>Trichinellida</taxon>
        <taxon>Trichinellidae</taxon>
        <taxon>Trichinella</taxon>
    </lineage>
</organism>
<keyword evidence="2" id="KW-1185">Reference proteome</keyword>
<accession>A0ABR3KSQ2</accession>
<name>A0ABR3KSQ2_TRISP</name>
<reference evidence="1 2" key="1">
    <citation type="submission" date="2024-07" db="EMBL/GenBank/DDBJ databases">
        <title>Enhanced genomic and transcriptomic resources for Trichinella pseudospiralis and T. spiralis underpin the discovery of pronounced molecular differences between stages and species.</title>
        <authorList>
            <person name="Pasi K.K."/>
            <person name="La Rosa G."/>
            <person name="Gomez-Morales M.A."/>
            <person name="Tosini F."/>
            <person name="Sumanam S."/>
            <person name="Young N.D."/>
            <person name="Chang B.C."/>
            <person name="Robin G.B."/>
        </authorList>
    </citation>
    <scope>NUCLEOTIDE SEQUENCE [LARGE SCALE GENOMIC DNA]</scope>
    <source>
        <strain evidence="1">ISS534</strain>
    </source>
</reference>
<evidence type="ECO:0000313" key="2">
    <source>
        <dbReference type="Proteomes" id="UP001558632"/>
    </source>
</evidence>
<dbReference type="Proteomes" id="UP001558632">
    <property type="component" value="Unassembled WGS sequence"/>
</dbReference>